<keyword evidence="2" id="KW-1185">Reference proteome</keyword>
<dbReference type="AlphaFoldDB" id="A0A101JL69"/>
<reference evidence="1 2" key="1">
    <citation type="submission" date="2015-10" db="EMBL/GenBank/DDBJ databases">
        <authorList>
            <person name="Gilbert D.G."/>
        </authorList>
    </citation>
    <scope>NUCLEOTIDE SEQUENCE [LARGE SCALE GENOMIC DNA]</scope>
    <source>
        <strain evidence="1 2">NRRL B-16712</strain>
    </source>
</reference>
<proteinExistence type="predicted"/>
<name>A0A101JL69_9ACTN</name>
<comment type="caution">
    <text evidence="1">The sequence shown here is derived from an EMBL/GenBank/DDBJ whole genome shotgun (WGS) entry which is preliminary data.</text>
</comment>
<evidence type="ECO:0008006" key="3">
    <source>
        <dbReference type="Google" id="ProtNLM"/>
    </source>
</evidence>
<dbReference type="EMBL" id="LLZH01000285">
    <property type="protein sequence ID" value="KUL28789.1"/>
    <property type="molecule type" value="Genomic_DNA"/>
</dbReference>
<sequence>MGFPAEAVRQHAAAVSEVVEQMTQARSAVHEIVMDDQAYGEICRFLPGLLSPLFAGAVEVVNGAVDALAETALMLRATADTIEVTDVDSAQQLTESDHGPG</sequence>
<organism evidence="1 2">
    <name type="scientific">Actinoplanes awajinensis subsp. mycoplanecinus</name>
    <dbReference type="NCBI Taxonomy" id="135947"/>
    <lineage>
        <taxon>Bacteria</taxon>
        <taxon>Bacillati</taxon>
        <taxon>Actinomycetota</taxon>
        <taxon>Actinomycetes</taxon>
        <taxon>Micromonosporales</taxon>
        <taxon>Micromonosporaceae</taxon>
        <taxon>Actinoplanes</taxon>
    </lineage>
</organism>
<gene>
    <name evidence="1" type="ORF">ADL15_31105</name>
</gene>
<dbReference type="Proteomes" id="UP000053244">
    <property type="component" value="Unassembled WGS sequence"/>
</dbReference>
<evidence type="ECO:0000313" key="1">
    <source>
        <dbReference type="EMBL" id="KUL28789.1"/>
    </source>
</evidence>
<evidence type="ECO:0000313" key="2">
    <source>
        <dbReference type="Proteomes" id="UP000053244"/>
    </source>
</evidence>
<accession>A0A101JL69</accession>
<protein>
    <recommendedName>
        <fullName evidence="3">ESX-1 secretion-associated protein</fullName>
    </recommendedName>
</protein>